<comment type="caution">
    <text evidence="1">The sequence shown here is derived from an EMBL/GenBank/DDBJ whole genome shotgun (WGS) entry which is preliminary data.</text>
</comment>
<evidence type="ECO:0000313" key="2">
    <source>
        <dbReference type="Proteomes" id="UP001153954"/>
    </source>
</evidence>
<dbReference type="AlphaFoldDB" id="A0AAU9TSN0"/>
<evidence type="ECO:0000313" key="1">
    <source>
        <dbReference type="EMBL" id="CAH2089891.1"/>
    </source>
</evidence>
<protein>
    <submittedName>
        <fullName evidence="1">Uncharacterized protein</fullName>
    </submittedName>
</protein>
<reference evidence="1" key="1">
    <citation type="submission" date="2022-03" db="EMBL/GenBank/DDBJ databases">
        <authorList>
            <person name="Tunstrom K."/>
        </authorList>
    </citation>
    <scope>NUCLEOTIDE SEQUENCE</scope>
</reference>
<sequence length="177" mass="20463">MNPCHMIKSSVKYDFKKPINPNNSAQILTFLNKAKEYILSLQFYNKTKRVIRQRIIINISKKSILECKSKTGFLGFLICIQSLKHLFTTYVTAATITGRTPAYRLSQDHIEKILVLSGDKVVIIIILTHYNLKECTKKNFNHLELRSAFSGNCIPMEYINAHHHVSKILTHRQDFVL</sequence>
<accession>A0AAU9TSN0</accession>
<proteinExistence type="predicted"/>
<organism evidence="1 2">
    <name type="scientific">Euphydryas editha</name>
    <name type="common">Edith's checkerspot</name>
    <dbReference type="NCBI Taxonomy" id="104508"/>
    <lineage>
        <taxon>Eukaryota</taxon>
        <taxon>Metazoa</taxon>
        <taxon>Ecdysozoa</taxon>
        <taxon>Arthropoda</taxon>
        <taxon>Hexapoda</taxon>
        <taxon>Insecta</taxon>
        <taxon>Pterygota</taxon>
        <taxon>Neoptera</taxon>
        <taxon>Endopterygota</taxon>
        <taxon>Lepidoptera</taxon>
        <taxon>Glossata</taxon>
        <taxon>Ditrysia</taxon>
        <taxon>Papilionoidea</taxon>
        <taxon>Nymphalidae</taxon>
        <taxon>Nymphalinae</taxon>
        <taxon>Euphydryas</taxon>
    </lineage>
</organism>
<dbReference type="EMBL" id="CAKOGL010000008">
    <property type="protein sequence ID" value="CAH2089891.1"/>
    <property type="molecule type" value="Genomic_DNA"/>
</dbReference>
<gene>
    <name evidence="1" type="ORF">EEDITHA_LOCUS5899</name>
</gene>
<keyword evidence="2" id="KW-1185">Reference proteome</keyword>
<dbReference type="Proteomes" id="UP001153954">
    <property type="component" value="Unassembled WGS sequence"/>
</dbReference>
<name>A0AAU9TSN0_EUPED</name>